<keyword evidence="2" id="KW-1185">Reference proteome</keyword>
<comment type="caution">
    <text evidence="1">The sequence shown here is derived from an EMBL/GenBank/DDBJ whole genome shotgun (WGS) entry which is preliminary data.</text>
</comment>
<feature type="non-terminal residue" evidence="1">
    <location>
        <position position="69"/>
    </location>
</feature>
<evidence type="ECO:0000313" key="2">
    <source>
        <dbReference type="Proteomes" id="UP000830395"/>
    </source>
</evidence>
<dbReference type="EMBL" id="CM040981">
    <property type="protein sequence ID" value="MCJ8734166.1"/>
    <property type="molecule type" value="Genomic_DNA"/>
</dbReference>
<evidence type="ECO:0000313" key="1">
    <source>
        <dbReference type="EMBL" id="MCJ8734166.1"/>
    </source>
</evidence>
<dbReference type="Proteomes" id="UP000830395">
    <property type="component" value="Chromosome 7"/>
</dbReference>
<organism evidence="1 2">
    <name type="scientific">Pangasius djambal</name>
    <dbReference type="NCBI Taxonomy" id="1691987"/>
    <lineage>
        <taxon>Eukaryota</taxon>
        <taxon>Metazoa</taxon>
        <taxon>Chordata</taxon>
        <taxon>Craniata</taxon>
        <taxon>Vertebrata</taxon>
        <taxon>Euteleostomi</taxon>
        <taxon>Actinopterygii</taxon>
        <taxon>Neopterygii</taxon>
        <taxon>Teleostei</taxon>
        <taxon>Ostariophysi</taxon>
        <taxon>Siluriformes</taxon>
        <taxon>Pangasiidae</taxon>
        <taxon>Pangasius</taxon>
    </lineage>
</organism>
<gene>
    <name evidence="1" type="ORF">PDJAM_G00232170</name>
</gene>
<proteinExistence type="predicted"/>
<protein>
    <submittedName>
        <fullName evidence="1">Uncharacterized protein</fullName>
    </submittedName>
</protein>
<feature type="non-terminal residue" evidence="1">
    <location>
        <position position="1"/>
    </location>
</feature>
<reference evidence="1" key="1">
    <citation type="submission" date="2020-02" db="EMBL/GenBank/DDBJ databases">
        <title>Genome sequencing of the panga catfish, Pangasius djambal.</title>
        <authorList>
            <person name="Wen M."/>
            <person name="Zahm M."/>
            <person name="Roques C."/>
            <person name="Cabau C."/>
            <person name="Klopp C."/>
            <person name="Donnadieu C."/>
            <person name="Jouanno E."/>
            <person name="Avarre J.-C."/>
            <person name="Campet M."/>
            <person name="Ha T."/>
            <person name="Dugue R."/>
            <person name="Lampietro C."/>
            <person name="Louis A."/>
            <person name="Herpin A."/>
            <person name="Echchiki A."/>
            <person name="Berthelot C."/>
            <person name="Parey E."/>
            <person name="Roest-Crollius H."/>
            <person name="Braasch I."/>
            <person name="Postlethwait J.H."/>
            <person name="Bobe J."/>
            <person name="Montfort J."/>
            <person name="Bouchez O."/>
            <person name="Begum T."/>
            <person name="Schartl M."/>
            <person name="Gustiano R."/>
            <person name="Guiguen Y."/>
        </authorList>
    </citation>
    <scope>NUCLEOTIDE SEQUENCE</scope>
    <source>
        <strain evidence="1">Pdj_M5554</strain>
    </source>
</reference>
<sequence length="69" mass="7468">NCVDTTITKLLESTEKYHTEPAEAAPSGPSRPLTSTTPSVPAPTPTLKPHAKSFVKSPADRHMSLQERK</sequence>
<accession>A0ACC5YEM9</accession>
<name>A0ACC5YEM9_9TELE</name>